<proteinExistence type="predicted"/>
<evidence type="ECO:0000313" key="5">
    <source>
        <dbReference type="Proteomes" id="UP000051291"/>
    </source>
</evidence>
<dbReference type="PATRIC" id="fig|1423820.4.peg.837"/>
<comment type="caution">
    <text evidence="4">The sequence shown here is derived from an EMBL/GenBank/DDBJ whole genome shotgun (WGS) entry which is preliminary data.</text>
</comment>
<sequence length="180" mass="21010">MDRRVARTTGRIKKVFGELIQEKAFADITVKMICDAADVERKTFYLHFKDKYDLLDAILKEHFEAFRENVRQIPDAKPIDFYREALTMLGRHRKFFKRVYNGQASALIRKRIQYYVLQRLQFEYGTDVDPAIQHFIAAGIGGVFESYINGEIEGSDDQIAADMAWMVVQAKKYLKKKSNK</sequence>
<dbReference type="STRING" id="1423820.FC64_GL000820"/>
<organism evidence="4 5">
    <name type="scientific">Ligilactobacillus araffinosus DSM 20653</name>
    <dbReference type="NCBI Taxonomy" id="1423820"/>
    <lineage>
        <taxon>Bacteria</taxon>
        <taxon>Bacillati</taxon>
        <taxon>Bacillota</taxon>
        <taxon>Bacilli</taxon>
        <taxon>Lactobacillales</taxon>
        <taxon>Lactobacillaceae</taxon>
        <taxon>Ligilactobacillus</taxon>
    </lineage>
</organism>
<gene>
    <name evidence="4" type="ORF">FC64_GL000820</name>
</gene>
<dbReference type="EMBL" id="AYYZ01000005">
    <property type="protein sequence ID" value="KRM53249.1"/>
    <property type="molecule type" value="Genomic_DNA"/>
</dbReference>
<keyword evidence="5" id="KW-1185">Reference proteome</keyword>
<dbReference type="PROSITE" id="PS50977">
    <property type="entry name" value="HTH_TETR_2"/>
    <property type="match status" value="1"/>
</dbReference>
<dbReference type="GO" id="GO:0003677">
    <property type="term" value="F:DNA binding"/>
    <property type="evidence" value="ECO:0007669"/>
    <property type="project" value="UniProtKB-UniRule"/>
</dbReference>
<feature type="DNA-binding region" description="H-T-H motif" evidence="2">
    <location>
        <begin position="29"/>
        <end position="48"/>
    </location>
</feature>
<dbReference type="Gene3D" id="1.10.357.10">
    <property type="entry name" value="Tetracycline Repressor, domain 2"/>
    <property type="match status" value="1"/>
</dbReference>
<dbReference type="InterPro" id="IPR009057">
    <property type="entry name" value="Homeodomain-like_sf"/>
</dbReference>
<accession>A0A0R1ZET6</accession>
<dbReference type="SUPFAM" id="SSF46689">
    <property type="entry name" value="Homeodomain-like"/>
    <property type="match status" value="1"/>
</dbReference>
<dbReference type="Pfam" id="PF00440">
    <property type="entry name" value="TetR_N"/>
    <property type="match status" value="1"/>
</dbReference>
<name>A0A0R1ZET6_9LACO</name>
<reference evidence="4 5" key="1">
    <citation type="journal article" date="2015" name="Genome Announc.">
        <title>Expanding the biotechnology potential of lactobacilli through comparative genomics of 213 strains and associated genera.</title>
        <authorList>
            <person name="Sun Z."/>
            <person name="Harris H.M."/>
            <person name="McCann A."/>
            <person name="Guo C."/>
            <person name="Argimon S."/>
            <person name="Zhang W."/>
            <person name="Yang X."/>
            <person name="Jeffery I.B."/>
            <person name="Cooney J.C."/>
            <person name="Kagawa T.F."/>
            <person name="Liu W."/>
            <person name="Song Y."/>
            <person name="Salvetti E."/>
            <person name="Wrobel A."/>
            <person name="Rasinkangas P."/>
            <person name="Parkhill J."/>
            <person name="Rea M.C."/>
            <person name="O'Sullivan O."/>
            <person name="Ritari J."/>
            <person name="Douillard F.P."/>
            <person name="Paul Ross R."/>
            <person name="Yang R."/>
            <person name="Briner A.E."/>
            <person name="Felis G.E."/>
            <person name="de Vos W.M."/>
            <person name="Barrangou R."/>
            <person name="Klaenhammer T.R."/>
            <person name="Caufield P.W."/>
            <person name="Cui Y."/>
            <person name="Zhang H."/>
            <person name="O'Toole P.W."/>
        </authorList>
    </citation>
    <scope>NUCLEOTIDE SEQUENCE [LARGE SCALE GENOMIC DNA]</scope>
    <source>
        <strain evidence="4 5">DSM 20653</strain>
    </source>
</reference>
<evidence type="ECO:0000313" key="4">
    <source>
        <dbReference type="EMBL" id="KRM53249.1"/>
    </source>
</evidence>
<protein>
    <recommendedName>
        <fullName evidence="3">HTH tetR-type domain-containing protein</fullName>
    </recommendedName>
</protein>
<evidence type="ECO:0000256" key="2">
    <source>
        <dbReference type="PROSITE-ProRule" id="PRU00335"/>
    </source>
</evidence>
<dbReference type="RefSeq" id="WP_057906168.1">
    <property type="nucleotide sequence ID" value="NZ_AYYZ01000005.1"/>
</dbReference>
<evidence type="ECO:0000256" key="1">
    <source>
        <dbReference type="ARBA" id="ARBA00023125"/>
    </source>
</evidence>
<feature type="domain" description="HTH tetR-type" evidence="3">
    <location>
        <begin position="6"/>
        <end position="66"/>
    </location>
</feature>
<dbReference type="InterPro" id="IPR050624">
    <property type="entry name" value="HTH-type_Tx_Regulator"/>
</dbReference>
<dbReference type="PANTHER" id="PTHR43479">
    <property type="entry name" value="ACREF/ENVCD OPERON REPRESSOR-RELATED"/>
    <property type="match status" value="1"/>
</dbReference>
<dbReference type="InterPro" id="IPR001647">
    <property type="entry name" value="HTH_TetR"/>
</dbReference>
<dbReference type="AlphaFoldDB" id="A0A0R1ZET6"/>
<evidence type="ECO:0000259" key="3">
    <source>
        <dbReference type="PROSITE" id="PS50977"/>
    </source>
</evidence>
<dbReference type="PANTHER" id="PTHR43479:SF7">
    <property type="entry name" value="TETR-FAMILY TRANSCRIPTIONAL REGULATOR"/>
    <property type="match status" value="1"/>
</dbReference>
<dbReference type="Proteomes" id="UP000051291">
    <property type="component" value="Unassembled WGS sequence"/>
</dbReference>
<keyword evidence="1 2" id="KW-0238">DNA-binding</keyword>